<sequence length="92" mass="10714">MVKHKRAQNHLLVLVSIKHNIYLNKIQNFIICQITVRINKKKNTTPNQRQPNQTKPRENLSGCLVFKPSSFLLFFSLSINFLTSKTKTLFSL</sequence>
<comment type="caution">
    <text evidence="2">The sequence shown here is derived from an EMBL/GenBank/DDBJ whole genome shotgun (WGS) entry which is preliminary data.</text>
</comment>
<proteinExistence type="predicted"/>
<feature type="transmembrane region" description="Helical" evidence="1">
    <location>
        <begin position="64"/>
        <end position="83"/>
    </location>
</feature>
<keyword evidence="1" id="KW-0472">Membrane</keyword>
<evidence type="ECO:0000256" key="1">
    <source>
        <dbReference type="SAM" id="Phobius"/>
    </source>
</evidence>
<keyword evidence="3" id="KW-1185">Reference proteome</keyword>
<gene>
    <name evidence="2" type="ORF">RJT34_27354</name>
</gene>
<name>A0AAN9F7S6_CLITE</name>
<organism evidence="2 3">
    <name type="scientific">Clitoria ternatea</name>
    <name type="common">Butterfly pea</name>
    <dbReference type="NCBI Taxonomy" id="43366"/>
    <lineage>
        <taxon>Eukaryota</taxon>
        <taxon>Viridiplantae</taxon>
        <taxon>Streptophyta</taxon>
        <taxon>Embryophyta</taxon>
        <taxon>Tracheophyta</taxon>
        <taxon>Spermatophyta</taxon>
        <taxon>Magnoliopsida</taxon>
        <taxon>eudicotyledons</taxon>
        <taxon>Gunneridae</taxon>
        <taxon>Pentapetalae</taxon>
        <taxon>rosids</taxon>
        <taxon>fabids</taxon>
        <taxon>Fabales</taxon>
        <taxon>Fabaceae</taxon>
        <taxon>Papilionoideae</taxon>
        <taxon>50 kb inversion clade</taxon>
        <taxon>NPAAA clade</taxon>
        <taxon>indigoferoid/millettioid clade</taxon>
        <taxon>Phaseoleae</taxon>
        <taxon>Clitoria</taxon>
    </lineage>
</organism>
<keyword evidence="1" id="KW-1133">Transmembrane helix</keyword>
<dbReference type="EMBL" id="JAYKXN010000007">
    <property type="protein sequence ID" value="KAK7271442.1"/>
    <property type="molecule type" value="Genomic_DNA"/>
</dbReference>
<accession>A0AAN9F7S6</accession>
<reference evidence="2 3" key="1">
    <citation type="submission" date="2024-01" db="EMBL/GenBank/DDBJ databases">
        <title>The genomes of 5 underutilized Papilionoideae crops provide insights into root nodulation and disease resistance.</title>
        <authorList>
            <person name="Yuan L."/>
        </authorList>
    </citation>
    <scope>NUCLEOTIDE SEQUENCE [LARGE SCALE GENOMIC DNA]</scope>
    <source>
        <strain evidence="2">LY-2023</strain>
        <tissue evidence="2">Leaf</tissue>
    </source>
</reference>
<dbReference type="Proteomes" id="UP001359559">
    <property type="component" value="Unassembled WGS sequence"/>
</dbReference>
<evidence type="ECO:0000313" key="2">
    <source>
        <dbReference type="EMBL" id="KAK7271442.1"/>
    </source>
</evidence>
<keyword evidence="1" id="KW-0812">Transmembrane</keyword>
<dbReference type="AlphaFoldDB" id="A0AAN9F7S6"/>
<evidence type="ECO:0000313" key="3">
    <source>
        <dbReference type="Proteomes" id="UP001359559"/>
    </source>
</evidence>
<protein>
    <submittedName>
        <fullName evidence="2">Uncharacterized protein</fullName>
    </submittedName>
</protein>